<dbReference type="RefSeq" id="WP_133581240.1">
    <property type="nucleotide sequence ID" value="NZ_SNYJ01000013.1"/>
</dbReference>
<name>A0A4R6TVE6_9BACI</name>
<accession>A0A4R6TVE6</accession>
<proteinExistence type="predicted"/>
<evidence type="ECO:0000313" key="2">
    <source>
        <dbReference type="EMBL" id="TDQ37391.1"/>
    </source>
</evidence>
<dbReference type="AlphaFoldDB" id="A0A4R6TVE6"/>
<dbReference type="InterPro" id="IPR050383">
    <property type="entry name" value="GlyoxalaseI/FosfomycinResist"/>
</dbReference>
<dbReference type="SUPFAM" id="SSF54593">
    <property type="entry name" value="Glyoxalase/Bleomycin resistance protein/Dihydroxybiphenyl dioxygenase"/>
    <property type="match status" value="1"/>
</dbReference>
<dbReference type="InterPro" id="IPR029068">
    <property type="entry name" value="Glyas_Bleomycin-R_OHBP_Dase"/>
</dbReference>
<gene>
    <name evidence="2" type="ORF">EV213_11325</name>
</gene>
<dbReference type="PROSITE" id="PS51819">
    <property type="entry name" value="VOC"/>
    <property type="match status" value="1"/>
</dbReference>
<evidence type="ECO:0000313" key="3">
    <source>
        <dbReference type="Proteomes" id="UP000295632"/>
    </source>
</evidence>
<dbReference type="PANTHER" id="PTHR21366">
    <property type="entry name" value="GLYOXALASE FAMILY PROTEIN"/>
    <property type="match status" value="1"/>
</dbReference>
<dbReference type="OrthoDB" id="192739at2"/>
<dbReference type="InterPro" id="IPR037523">
    <property type="entry name" value="VOC_core"/>
</dbReference>
<dbReference type="EMBL" id="SNYJ01000013">
    <property type="protein sequence ID" value="TDQ37391.1"/>
    <property type="molecule type" value="Genomic_DNA"/>
</dbReference>
<organism evidence="2 3">
    <name type="scientific">Aureibacillus halotolerans</name>
    <dbReference type="NCBI Taxonomy" id="1508390"/>
    <lineage>
        <taxon>Bacteria</taxon>
        <taxon>Bacillati</taxon>
        <taxon>Bacillota</taxon>
        <taxon>Bacilli</taxon>
        <taxon>Bacillales</taxon>
        <taxon>Bacillaceae</taxon>
        <taxon>Aureibacillus</taxon>
    </lineage>
</organism>
<dbReference type="InterPro" id="IPR004360">
    <property type="entry name" value="Glyas_Fos-R_dOase_dom"/>
</dbReference>
<sequence>MNHICFEVQNVETSLVFYTDVLKGKRLVQGRTTAYLDIGGEWIALNENTSRQPVQQSYTHLAFSISEDDVEVWKQHLTAYGVSILKGRERAEEDRKSLYFYDPDGHLLELHTGTRADRLAYYRKTKPHMMFGEDEDEG</sequence>
<dbReference type="NCBIfam" id="NF003152">
    <property type="entry name" value="PRK04101.1"/>
    <property type="match status" value="1"/>
</dbReference>
<dbReference type="GO" id="GO:0016740">
    <property type="term" value="F:transferase activity"/>
    <property type="evidence" value="ECO:0007669"/>
    <property type="project" value="UniProtKB-KW"/>
</dbReference>
<feature type="domain" description="VOC" evidence="1">
    <location>
        <begin position="1"/>
        <end position="113"/>
    </location>
</feature>
<dbReference type="Pfam" id="PF00903">
    <property type="entry name" value="Glyoxalase"/>
    <property type="match status" value="1"/>
</dbReference>
<dbReference type="Gene3D" id="3.10.180.10">
    <property type="entry name" value="2,3-Dihydroxybiphenyl 1,2-Dioxygenase, domain 1"/>
    <property type="match status" value="1"/>
</dbReference>
<comment type="caution">
    <text evidence="2">The sequence shown here is derived from an EMBL/GenBank/DDBJ whole genome shotgun (WGS) entry which is preliminary data.</text>
</comment>
<dbReference type="PANTHER" id="PTHR21366:SF31">
    <property type="entry name" value="METALLOTHIOL TRANSFERASE FOSB"/>
    <property type="match status" value="1"/>
</dbReference>
<dbReference type="Proteomes" id="UP000295632">
    <property type="component" value="Unassembled WGS sequence"/>
</dbReference>
<reference evidence="2 3" key="1">
    <citation type="submission" date="2019-03" db="EMBL/GenBank/DDBJ databases">
        <title>Genomic Encyclopedia of Type Strains, Phase IV (KMG-IV): sequencing the most valuable type-strain genomes for metagenomic binning, comparative biology and taxonomic classification.</title>
        <authorList>
            <person name="Goeker M."/>
        </authorList>
    </citation>
    <scope>NUCLEOTIDE SEQUENCE [LARGE SCALE GENOMIC DNA]</scope>
    <source>
        <strain evidence="2 3">DSM 28697</strain>
    </source>
</reference>
<keyword evidence="2" id="KW-0808">Transferase</keyword>
<evidence type="ECO:0000259" key="1">
    <source>
        <dbReference type="PROSITE" id="PS51819"/>
    </source>
</evidence>
<keyword evidence="3" id="KW-1185">Reference proteome</keyword>
<protein>
    <submittedName>
        <fullName evidence="2">Metallothiol transferase</fullName>
    </submittedName>
</protein>